<name>A0A7S4PG07_GUITH</name>
<dbReference type="EMBL" id="HBKN01043718">
    <property type="protein sequence ID" value="CAE2332731.1"/>
    <property type="molecule type" value="Transcribed_RNA"/>
</dbReference>
<organism evidence="6">
    <name type="scientific">Guillardia theta</name>
    <name type="common">Cryptophyte</name>
    <name type="synonym">Cryptomonas phi</name>
    <dbReference type="NCBI Taxonomy" id="55529"/>
    <lineage>
        <taxon>Eukaryota</taxon>
        <taxon>Cryptophyceae</taxon>
        <taxon>Pyrenomonadales</taxon>
        <taxon>Geminigeraceae</taxon>
        <taxon>Guillardia</taxon>
    </lineage>
</organism>
<dbReference type="InterPro" id="IPR042266">
    <property type="entry name" value="PPPDE_sf"/>
</dbReference>
<evidence type="ECO:0000256" key="2">
    <source>
        <dbReference type="ARBA" id="ARBA00022670"/>
    </source>
</evidence>
<dbReference type="Pfam" id="PF05903">
    <property type="entry name" value="Peptidase_C97"/>
    <property type="match status" value="1"/>
</dbReference>
<evidence type="ECO:0000256" key="1">
    <source>
        <dbReference type="ARBA" id="ARBA00008140"/>
    </source>
</evidence>
<feature type="region of interest" description="Disordered" evidence="4">
    <location>
        <begin position="26"/>
        <end position="47"/>
    </location>
</feature>
<dbReference type="GO" id="GO:0008233">
    <property type="term" value="F:peptidase activity"/>
    <property type="evidence" value="ECO:0007669"/>
    <property type="project" value="UniProtKB-KW"/>
</dbReference>
<dbReference type="PANTHER" id="PTHR12378">
    <property type="entry name" value="DESUMOYLATING ISOPEPTIDASE"/>
    <property type="match status" value="1"/>
</dbReference>
<dbReference type="Gene3D" id="3.90.1720.30">
    <property type="entry name" value="PPPDE domains"/>
    <property type="match status" value="1"/>
</dbReference>
<dbReference type="GO" id="GO:0006508">
    <property type="term" value="P:proteolysis"/>
    <property type="evidence" value="ECO:0007669"/>
    <property type="project" value="UniProtKB-KW"/>
</dbReference>
<protein>
    <recommendedName>
        <fullName evidence="5">PPPDE domain-containing protein</fullName>
    </recommendedName>
</protein>
<sequence>MCMAASSSPPPLVGLRWQLRGGAVGDARGFHDPEEEGEASGSVECAEDEDRKRELYDLLGFDADADPSAYHTLDEQLETRYKKIRVCAVRGNISNGVSSDKELICHAIQTKADEIMVEAIEEAELQQHPEAPRVYVNYYDLRGVARFLASDEDASDPMEFGMWQLSIFLHGTEWTYCAYNGVISYDARCCPFGTRLHTVPYGRTNRSEEAIRTFLEEQKKTFDASKFNAWNLTSIDFAETLLSFLTDQELHKDITLTLPSYRDFGNGTGERTQVEIQARVQHFPSWWGEEALRLASMFKLWGKRPPNQMLLGPKREPIGPYLPTHLTQYWEPPEGFLYVGEPEEEKEERAMEENIQARRNRMRGIARAMDELSLSKMLFQPHD</sequence>
<feature type="domain" description="PPPDE" evidence="5">
    <location>
        <begin position="133"/>
        <end position="254"/>
    </location>
</feature>
<dbReference type="GO" id="GO:0070646">
    <property type="term" value="P:protein modification by small protein removal"/>
    <property type="evidence" value="ECO:0007669"/>
    <property type="project" value="TreeGrafter"/>
</dbReference>
<dbReference type="AlphaFoldDB" id="A0A7S4PG07"/>
<proteinExistence type="inferred from homology"/>
<evidence type="ECO:0000259" key="5">
    <source>
        <dbReference type="Pfam" id="PF05903"/>
    </source>
</evidence>
<comment type="similarity">
    <text evidence="1">Belongs to the DeSI family.</text>
</comment>
<accession>A0A7S4PG07</accession>
<reference evidence="6" key="1">
    <citation type="submission" date="2021-01" db="EMBL/GenBank/DDBJ databases">
        <authorList>
            <person name="Corre E."/>
            <person name="Pelletier E."/>
            <person name="Niang G."/>
            <person name="Scheremetjew M."/>
            <person name="Finn R."/>
            <person name="Kale V."/>
            <person name="Holt S."/>
            <person name="Cochrane G."/>
            <person name="Meng A."/>
            <person name="Brown T."/>
            <person name="Cohen L."/>
        </authorList>
    </citation>
    <scope>NUCLEOTIDE SEQUENCE</scope>
    <source>
        <strain evidence="6">CCMP 2712</strain>
    </source>
</reference>
<keyword evidence="3" id="KW-0378">Hydrolase</keyword>
<gene>
    <name evidence="6" type="ORF">GTHE00462_LOCUS34244</name>
</gene>
<evidence type="ECO:0000313" key="6">
    <source>
        <dbReference type="EMBL" id="CAE2332731.1"/>
    </source>
</evidence>
<evidence type="ECO:0000256" key="4">
    <source>
        <dbReference type="SAM" id="MobiDB-lite"/>
    </source>
</evidence>
<keyword evidence="2" id="KW-0645">Protease</keyword>
<dbReference type="InterPro" id="IPR008580">
    <property type="entry name" value="PPPDE_dom"/>
</dbReference>
<evidence type="ECO:0000256" key="3">
    <source>
        <dbReference type="ARBA" id="ARBA00022801"/>
    </source>
</evidence>